<comment type="caution">
    <text evidence="2">The sequence shown here is derived from an EMBL/GenBank/DDBJ whole genome shotgun (WGS) entry which is preliminary data.</text>
</comment>
<feature type="compositionally biased region" description="Basic and acidic residues" evidence="1">
    <location>
        <begin position="59"/>
        <end position="77"/>
    </location>
</feature>
<proteinExistence type="predicted"/>
<dbReference type="AlphaFoldDB" id="A0A6S7L7N3"/>
<name>A0A6S7L7N3_PARCT</name>
<accession>A0A6S7L7N3</accession>
<reference evidence="2" key="1">
    <citation type="submission" date="2020-04" db="EMBL/GenBank/DDBJ databases">
        <authorList>
            <person name="Alioto T."/>
            <person name="Alioto T."/>
            <person name="Gomez Garrido J."/>
        </authorList>
    </citation>
    <scope>NUCLEOTIDE SEQUENCE</scope>
    <source>
        <strain evidence="2">A484AB</strain>
    </source>
</reference>
<evidence type="ECO:0000256" key="1">
    <source>
        <dbReference type="SAM" id="MobiDB-lite"/>
    </source>
</evidence>
<feature type="compositionally biased region" description="Polar residues" evidence="1">
    <location>
        <begin position="78"/>
        <end position="90"/>
    </location>
</feature>
<gene>
    <name evidence="2" type="ORF">PACLA_8A021877</name>
</gene>
<dbReference type="EMBL" id="CACRXK020015508">
    <property type="protein sequence ID" value="CAB4028479.1"/>
    <property type="molecule type" value="Genomic_DNA"/>
</dbReference>
<keyword evidence="3" id="KW-1185">Reference proteome</keyword>
<sequence length="329" mass="37445">MGPITRSRSLATAHSELNNTLGKAVGRLSMVESAQHDIADKLSELLKAVERSIKASEQNKETLTEAHELGTRKHTDLIKSQQEQQGNASSWHLCKPKTRKSIAVPDMIQITWLSWFETNSVDKPVMKRIIKVVLRLEKPLFNVDTVRVVSICKVRLSTALLAFKLKQIKQVNVRNAYLKRYVLDPFIVEAAAEKKFYITQNPNQPEKLSISEDSGYCGFFPNWYFITAVVPSPIFPQTVYVYSINDFLILNTERNDTLYGELLRYFYVANDKLFNQSQAVYTVLRDGDGFAYVTEFLPRPILNSTNYGFFVKEFASIEGGHIRMTSLSG</sequence>
<organism evidence="2 3">
    <name type="scientific">Paramuricea clavata</name>
    <name type="common">Red gorgonian</name>
    <name type="synonym">Violescent sea-whip</name>
    <dbReference type="NCBI Taxonomy" id="317549"/>
    <lineage>
        <taxon>Eukaryota</taxon>
        <taxon>Metazoa</taxon>
        <taxon>Cnidaria</taxon>
        <taxon>Anthozoa</taxon>
        <taxon>Octocorallia</taxon>
        <taxon>Malacalcyonacea</taxon>
        <taxon>Plexauridae</taxon>
        <taxon>Paramuricea</taxon>
    </lineage>
</organism>
<evidence type="ECO:0000313" key="3">
    <source>
        <dbReference type="Proteomes" id="UP001152795"/>
    </source>
</evidence>
<protein>
    <submittedName>
        <fullName evidence="2">Uncharacterized protein</fullName>
    </submittedName>
</protein>
<dbReference type="Proteomes" id="UP001152795">
    <property type="component" value="Unassembled WGS sequence"/>
</dbReference>
<evidence type="ECO:0000313" key="2">
    <source>
        <dbReference type="EMBL" id="CAB4028479.1"/>
    </source>
</evidence>
<feature type="region of interest" description="Disordered" evidence="1">
    <location>
        <begin position="59"/>
        <end position="91"/>
    </location>
</feature>